<accession>A0A2P2N2D3</accession>
<evidence type="ECO:0000313" key="1">
    <source>
        <dbReference type="EMBL" id="MBX36627.1"/>
    </source>
</evidence>
<dbReference type="EMBL" id="GGEC01056143">
    <property type="protein sequence ID" value="MBX36627.1"/>
    <property type="molecule type" value="Transcribed_RNA"/>
</dbReference>
<protein>
    <submittedName>
        <fullName evidence="1">Uncharacterized protein</fullName>
    </submittedName>
</protein>
<sequence>MIGSNCGKIFEDAFCCGNPLNTKDGFDVNLKPMHLNFFCFQAL</sequence>
<dbReference type="AlphaFoldDB" id="A0A2P2N2D3"/>
<organism evidence="1">
    <name type="scientific">Rhizophora mucronata</name>
    <name type="common">Asiatic mangrove</name>
    <dbReference type="NCBI Taxonomy" id="61149"/>
    <lineage>
        <taxon>Eukaryota</taxon>
        <taxon>Viridiplantae</taxon>
        <taxon>Streptophyta</taxon>
        <taxon>Embryophyta</taxon>
        <taxon>Tracheophyta</taxon>
        <taxon>Spermatophyta</taxon>
        <taxon>Magnoliopsida</taxon>
        <taxon>eudicotyledons</taxon>
        <taxon>Gunneridae</taxon>
        <taxon>Pentapetalae</taxon>
        <taxon>rosids</taxon>
        <taxon>fabids</taxon>
        <taxon>Malpighiales</taxon>
        <taxon>Rhizophoraceae</taxon>
        <taxon>Rhizophora</taxon>
    </lineage>
</organism>
<name>A0A2P2N2D3_RHIMU</name>
<reference evidence="1" key="1">
    <citation type="submission" date="2018-02" db="EMBL/GenBank/DDBJ databases">
        <title>Rhizophora mucronata_Transcriptome.</title>
        <authorList>
            <person name="Meera S.P."/>
            <person name="Sreeshan A."/>
            <person name="Augustine A."/>
        </authorList>
    </citation>
    <scope>NUCLEOTIDE SEQUENCE</scope>
    <source>
        <tissue evidence="1">Leaf</tissue>
    </source>
</reference>
<proteinExistence type="predicted"/>